<dbReference type="InterPro" id="IPR002139">
    <property type="entry name" value="Ribo/fructo_kinase"/>
</dbReference>
<dbReference type="InterPro" id="IPR011611">
    <property type="entry name" value="PfkB_dom"/>
</dbReference>
<dbReference type="RefSeq" id="WP_088520734.1">
    <property type="nucleotide sequence ID" value="NZ_FYDG01000004.1"/>
</dbReference>
<dbReference type="InterPro" id="IPR052562">
    <property type="entry name" value="Ketohexokinase-related"/>
</dbReference>
<keyword evidence="2 4" id="KW-0808">Transferase</keyword>
<dbReference type="EMBL" id="FYDG01000004">
    <property type="protein sequence ID" value="SNB72246.1"/>
    <property type="molecule type" value="Genomic_DNA"/>
</dbReference>
<evidence type="ECO:0000256" key="3">
    <source>
        <dbReference type="ARBA" id="ARBA00022777"/>
    </source>
</evidence>
<dbReference type="OrthoDB" id="9795789at2"/>
<accession>A0A212RIX4</accession>
<organism evidence="6 7">
    <name type="scientific">Rhodoblastus acidophilus</name>
    <name type="common">Rhodopseudomonas acidophila</name>
    <dbReference type="NCBI Taxonomy" id="1074"/>
    <lineage>
        <taxon>Bacteria</taxon>
        <taxon>Pseudomonadati</taxon>
        <taxon>Pseudomonadota</taxon>
        <taxon>Alphaproteobacteria</taxon>
        <taxon>Hyphomicrobiales</taxon>
        <taxon>Rhodoblastaceae</taxon>
        <taxon>Rhodoblastus</taxon>
    </lineage>
</organism>
<reference evidence="7" key="1">
    <citation type="submission" date="2017-06" db="EMBL/GenBank/DDBJ databases">
        <authorList>
            <person name="Varghese N."/>
            <person name="Submissions S."/>
        </authorList>
    </citation>
    <scope>NUCLEOTIDE SEQUENCE [LARGE SCALE GENOMIC DNA]</scope>
    <source>
        <strain evidence="7">DSM 137</strain>
    </source>
</reference>
<evidence type="ECO:0000256" key="2">
    <source>
        <dbReference type="ARBA" id="ARBA00022679"/>
    </source>
</evidence>
<evidence type="ECO:0000313" key="7">
    <source>
        <dbReference type="Proteomes" id="UP000198418"/>
    </source>
</evidence>
<dbReference type="AlphaFoldDB" id="A0A212RIX4"/>
<keyword evidence="3 4" id="KW-0418">Kinase</keyword>
<feature type="domain" description="Carbohydrate kinase PfkB" evidence="5">
    <location>
        <begin position="5"/>
        <end position="281"/>
    </location>
</feature>
<dbReference type="PRINTS" id="PR00990">
    <property type="entry name" value="RIBOKINASE"/>
</dbReference>
<sequence>MNALFVGHSYIDMTMLTDVMPSGDDKEVAKDFAVSFGGNAVTAAFACAKLGIPSDLLTTISDDWLGQMFMMMAQRYNVSVYPRKVARCSLSFVLPKAGKRAILRARDNAYLRPFMKLDVSCYTAVHLDGHQHDAALYYAKAAREAGVLVSLDGGGVRANTEEVLHYTDVAVVAEAFCKEIKLSAKETLQYLHERGVKVAAVTEGEHGMIWSEEDGHVQHLAALRVPDEKVIDTSGAGDVFHGAYLASYLRSPSSPWAVHFDFARAASAHKVQHLGNEAGLPSEEDILTARREFGGAR</sequence>
<dbReference type="PROSITE" id="PS00584">
    <property type="entry name" value="PFKB_KINASES_2"/>
    <property type="match status" value="1"/>
</dbReference>
<name>A0A212RIX4_RHOAC</name>
<comment type="similarity">
    <text evidence="1 4">Belongs to the carbohydrate kinase PfkB family.</text>
</comment>
<evidence type="ECO:0000313" key="6">
    <source>
        <dbReference type="EMBL" id="SNB72246.1"/>
    </source>
</evidence>
<dbReference type="InterPro" id="IPR029056">
    <property type="entry name" value="Ribokinase-like"/>
</dbReference>
<dbReference type="Gene3D" id="3.40.1190.20">
    <property type="match status" value="1"/>
</dbReference>
<keyword evidence="7" id="KW-1185">Reference proteome</keyword>
<protein>
    <submittedName>
        <fullName evidence="6">Sugar or nucleoside kinase, ribokinase family</fullName>
    </submittedName>
</protein>
<evidence type="ECO:0000256" key="4">
    <source>
        <dbReference type="RuleBase" id="RU003704"/>
    </source>
</evidence>
<evidence type="ECO:0000259" key="5">
    <source>
        <dbReference type="Pfam" id="PF00294"/>
    </source>
</evidence>
<dbReference type="Pfam" id="PF00294">
    <property type="entry name" value="PfkB"/>
    <property type="match status" value="1"/>
</dbReference>
<evidence type="ECO:0000256" key="1">
    <source>
        <dbReference type="ARBA" id="ARBA00010688"/>
    </source>
</evidence>
<dbReference type="GO" id="GO:0016301">
    <property type="term" value="F:kinase activity"/>
    <property type="evidence" value="ECO:0007669"/>
    <property type="project" value="UniProtKB-KW"/>
</dbReference>
<dbReference type="SUPFAM" id="SSF53613">
    <property type="entry name" value="Ribokinase-like"/>
    <property type="match status" value="1"/>
</dbReference>
<dbReference type="InterPro" id="IPR002173">
    <property type="entry name" value="Carboh/pur_kinase_PfkB_CS"/>
</dbReference>
<gene>
    <name evidence="6" type="ORF">SAMN06265338_104297</name>
</gene>
<dbReference type="PANTHER" id="PTHR42774">
    <property type="entry name" value="PHOSPHOTRANSFERASE SYSTEM TRANSPORT PROTEIN"/>
    <property type="match status" value="1"/>
</dbReference>
<dbReference type="Proteomes" id="UP000198418">
    <property type="component" value="Unassembled WGS sequence"/>
</dbReference>
<dbReference type="PANTHER" id="PTHR42774:SF3">
    <property type="entry name" value="KETOHEXOKINASE"/>
    <property type="match status" value="1"/>
</dbReference>
<proteinExistence type="inferred from homology"/>